<dbReference type="Proteomes" id="UP000194440">
    <property type="component" value="Chromosome"/>
</dbReference>
<feature type="domain" description="Lcl C-terminal" evidence="2">
    <location>
        <begin position="49"/>
        <end position="196"/>
    </location>
</feature>
<evidence type="ECO:0000259" key="2">
    <source>
        <dbReference type="Pfam" id="PF07603"/>
    </source>
</evidence>
<gene>
    <name evidence="3" type="ORF">CBP36_08440</name>
</gene>
<dbReference type="KEGG" id="acip:CBP36_08440"/>
<dbReference type="AlphaFoldDB" id="A0A240UCS7"/>
<protein>
    <recommendedName>
        <fullName evidence="2">Lcl C-terminal domain-containing protein</fullName>
    </recommendedName>
</protein>
<feature type="signal peptide" evidence="1">
    <location>
        <begin position="1"/>
        <end position="31"/>
    </location>
</feature>
<dbReference type="OrthoDB" id="8555302at2"/>
<reference evidence="3" key="1">
    <citation type="submission" date="2017-05" db="EMBL/GenBank/DDBJ databases">
        <title>Polyphasic characterization of four soil-derived phenanthrene-degrading Acidovorax strains and proposal of Acidovorax phenanthrenivorans sp. nov.</title>
        <authorList>
            <person name="Singleton D."/>
            <person name="Lee J."/>
            <person name="Dickey A.N."/>
            <person name="Stroud A."/>
            <person name="Scholl E.H."/>
            <person name="Wright F.A."/>
            <person name="Aitken M.D."/>
        </authorList>
    </citation>
    <scope>NUCLEOTIDE SEQUENCE</scope>
    <source>
        <strain evidence="3">P4</strain>
    </source>
</reference>
<dbReference type="PROSITE" id="PS51257">
    <property type="entry name" value="PROKAR_LIPOPROTEIN"/>
    <property type="match status" value="1"/>
</dbReference>
<dbReference type="KEGG" id="acis:CBP35_10490"/>
<proteinExistence type="predicted"/>
<name>A0A240UCS7_9BURK</name>
<evidence type="ECO:0000313" key="3">
    <source>
        <dbReference type="EMBL" id="ART58873.1"/>
    </source>
</evidence>
<organism evidence="3 4">
    <name type="scientific">Acidovorax carolinensis</name>
    <dbReference type="NCBI Taxonomy" id="553814"/>
    <lineage>
        <taxon>Bacteria</taxon>
        <taxon>Pseudomonadati</taxon>
        <taxon>Pseudomonadota</taxon>
        <taxon>Betaproteobacteria</taxon>
        <taxon>Burkholderiales</taxon>
        <taxon>Comamonadaceae</taxon>
        <taxon>Acidovorax</taxon>
    </lineage>
</organism>
<dbReference type="InterPro" id="IPR011460">
    <property type="entry name" value="Lcl_C"/>
</dbReference>
<evidence type="ECO:0000313" key="4">
    <source>
        <dbReference type="Proteomes" id="UP000194440"/>
    </source>
</evidence>
<evidence type="ECO:0000256" key="1">
    <source>
        <dbReference type="SAM" id="SignalP"/>
    </source>
</evidence>
<dbReference type="Pfam" id="PF07603">
    <property type="entry name" value="Lcl_C"/>
    <property type="match status" value="1"/>
</dbReference>
<keyword evidence="4" id="KW-1185">Reference proteome</keyword>
<accession>A0A240UCS7</accession>
<feature type="chain" id="PRO_5012196149" description="Lcl C-terminal domain-containing protein" evidence="1">
    <location>
        <begin position="32"/>
        <end position="209"/>
    </location>
</feature>
<sequence length="209" mass="22444">MDPRTLKPPVFTRHTWFVLLGGMLAAACAQAADPAASSTLVPAEDGASVIDLRARLVWPRCVEGMQWNGKTCTGTPQRLDYAQAAALANARWKADGVRWRLPRVPELKRLVDKTARPPGPNPVLFPATPPDWHWSGTANVQTGSGNLYNYGNVMDSRAAGGAGGTAFRQGWAVNMETGDSRGDVGKGTRLLVRLVRPHEPDPAPAEGAR</sequence>
<dbReference type="EMBL" id="CP021366">
    <property type="protein sequence ID" value="ART58873.1"/>
    <property type="molecule type" value="Genomic_DNA"/>
</dbReference>
<keyword evidence="1" id="KW-0732">Signal</keyword>